<name>B3RNH0_TRIAD</name>
<dbReference type="GO" id="GO:0006508">
    <property type="term" value="P:proteolysis"/>
    <property type="evidence" value="ECO:0000318"/>
    <property type="project" value="GO_Central"/>
</dbReference>
<dbReference type="eggNOG" id="KOG3627">
    <property type="taxonomic scope" value="Eukaryota"/>
</dbReference>
<dbReference type="OrthoDB" id="10061449at2759"/>
<dbReference type="PANTHER" id="PTHR24276">
    <property type="entry name" value="POLYSERASE-RELATED"/>
    <property type="match status" value="1"/>
</dbReference>
<dbReference type="EMBL" id="DS985242">
    <property type="protein sequence ID" value="EDV27450.1"/>
    <property type="molecule type" value="Genomic_DNA"/>
</dbReference>
<dbReference type="CDD" id="cd00190">
    <property type="entry name" value="Tryp_SPc"/>
    <property type="match status" value="1"/>
</dbReference>
<dbReference type="Proteomes" id="UP000009022">
    <property type="component" value="Unassembled WGS sequence"/>
</dbReference>
<keyword evidence="2" id="KW-1015">Disulfide bond</keyword>
<dbReference type="SMART" id="SM00020">
    <property type="entry name" value="Tryp_SPc"/>
    <property type="match status" value="1"/>
</dbReference>
<keyword evidence="3" id="KW-0378">Hydrolase</keyword>
<dbReference type="InterPro" id="IPR050430">
    <property type="entry name" value="Peptidase_S1"/>
</dbReference>
<evidence type="ECO:0000256" key="3">
    <source>
        <dbReference type="RuleBase" id="RU363034"/>
    </source>
</evidence>
<dbReference type="CTD" id="6751071"/>
<dbReference type="InterPro" id="IPR033116">
    <property type="entry name" value="TRYPSIN_SER"/>
</dbReference>
<dbReference type="PROSITE" id="PS00134">
    <property type="entry name" value="TRYPSIN_HIS"/>
    <property type="match status" value="1"/>
</dbReference>
<proteinExistence type="inferred from homology"/>
<dbReference type="InterPro" id="IPR018114">
    <property type="entry name" value="TRYPSIN_HIS"/>
</dbReference>
<sequence>MKTAIIFCTLFALTLAAPPVPFDLEDSPEAVEVRPKLMTYPARKRGSGTNKIVNGNVENRGDHPYQISLQRRGSSWYHTCGASIINNRAILTAAHCVDSGSASEYRAVACEYNLKKSDGGEQTIAVSQLIIHEQWNPAVINYDVAVVKLASSITYNSYAAPVVLATTTPNDGVDSWVTGWGRTQYEPAVRPDILQIMATERESDYWGDRESSIYDEKTQVASYNYNKGICMGDSGGPLVYKNGNVLTQYGVCSYVLTPCGSSKSDYYARVSYFRSWILTRA</sequence>
<dbReference type="InterPro" id="IPR009003">
    <property type="entry name" value="Peptidase_S1_PA"/>
</dbReference>
<dbReference type="Gene3D" id="2.40.10.10">
    <property type="entry name" value="Trypsin-like serine proteases"/>
    <property type="match status" value="1"/>
</dbReference>
<dbReference type="GO" id="GO:0005615">
    <property type="term" value="C:extracellular space"/>
    <property type="evidence" value="ECO:0000318"/>
    <property type="project" value="GO_Central"/>
</dbReference>
<dbReference type="PhylomeDB" id="B3RNH0"/>
<feature type="chain" id="PRO_5002798365" description="Peptidase S1 domain-containing protein" evidence="4">
    <location>
        <begin position="17"/>
        <end position="281"/>
    </location>
</feature>
<dbReference type="KEGG" id="tad:TRIADDRAFT_63088"/>
<dbReference type="Pfam" id="PF00089">
    <property type="entry name" value="Trypsin"/>
    <property type="match status" value="1"/>
</dbReference>
<evidence type="ECO:0000259" key="5">
    <source>
        <dbReference type="PROSITE" id="PS50240"/>
    </source>
</evidence>
<organism evidence="6 7">
    <name type="scientific">Trichoplax adhaerens</name>
    <name type="common">Trichoplax reptans</name>
    <dbReference type="NCBI Taxonomy" id="10228"/>
    <lineage>
        <taxon>Eukaryota</taxon>
        <taxon>Metazoa</taxon>
        <taxon>Placozoa</taxon>
        <taxon>Uniplacotomia</taxon>
        <taxon>Trichoplacea</taxon>
        <taxon>Trichoplacidae</taxon>
        <taxon>Trichoplax</taxon>
    </lineage>
</organism>
<feature type="domain" description="Peptidase S1" evidence="5">
    <location>
        <begin position="52"/>
        <end position="281"/>
    </location>
</feature>
<dbReference type="PROSITE" id="PS00135">
    <property type="entry name" value="TRYPSIN_SER"/>
    <property type="match status" value="1"/>
</dbReference>
<dbReference type="PRINTS" id="PR00722">
    <property type="entry name" value="CHYMOTRYPSIN"/>
</dbReference>
<keyword evidence="3" id="KW-0720">Serine protease</keyword>
<keyword evidence="3" id="KW-0645">Protease</keyword>
<dbReference type="RefSeq" id="XP_002109284.1">
    <property type="nucleotide sequence ID" value="XM_002109248.1"/>
</dbReference>
<dbReference type="HOGENOM" id="CLU_006842_7_6_1"/>
<dbReference type="InterPro" id="IPR001254">
    <property type="entry name" value="Trypsin_dom"/>
</dbReference>
<evidence type="ECO:0000313" key="6">
    <source>
        <dbReference type="EMBL" id="EDV27450.1"/>
    </source>
</evidence>
<dbReference type="SUPFAM" id="SSF50494">
    <property type="entry name" value="Trypsin-like serine proteases"/>
    <property type="match status" value="1"/>
</dbReference>
<keyword evidence="4" id="KW-0732">Signal</keyword>
<evidence type="ECO:0000256" key="1">
    <source>
        <dbReference type="ARBA" id="ARBA00007664"/>
    </source>
</evidence>
<dbReference type="AlphaFoldDB" id="B3RNH0"/>
<keyword evidence="7" id="KW-1185">Reference proteome</keyword>
<dbReference type="FunFam" id="2.40.10.10:FF:000150">
    <property type="entry name" value="Chymotrypsin-like protease CTRL-1"/>
    <property type="match status" value="1"/>
</dbReference>
<protein>
    <recommendedName>
        <fullName evidence="5">Peptidase S1 domain-containing protein</fullName>
    </recommendedName>
</protein>
<comment type="similarity">
    <text evidence="1">Belongs to the peptidase S1 family.</text>
</comment>
<dbReference type="GO" id="GO:0004252">
    <property type="term" value="F:serine-type endopeptidase activity"/>
    <property type="evidence" value="ECO:0000318"/>
    <property type="project" value="GO_Central"/>
</dbReference>
<dbReference type="PROSITE" id="PS50240">
    <property type="entry name" value="TRYPSIN_DOM"/>
    <property type="match status" value="1"/>
</dbReference>
<reference evidence="6 7" key="1">
    <citation type="journal article" date="2008" name="Nature">
        <title>The Trichoplax genome and the nature of placozoans.</title>
        <authorList>
            <person name="Srivastava M."/>
            <person name="Begovic E."/>
            <person name="Chapman J."/>
            <person name="Putnam N.H."/>
            <person name="Hellsten U."/>
            <person name="Kawashima T."/>
            <person name="Kuo A."/>
            <person name="Mitros T."/>
            <person name="Salamov A."/>
            <person name="Carpenter M.L."/>
            <person name="Signorovitch A.Y."/>
            <person name="Moreno M.A."/>
            <person name="Kamm K."/>
            <person name="Grimwood J."/>
            <person name="Schmutz J."/>
            <person name="Shapiro H."/>
            <person name="Grigoriev I.V."/>
            <person name="Buss L.W."/>
            <person name="Schierwater B."/>
            <person name="Dellaporta S.L."/>
            <person name="Rokhsar D.S."/>
        </authorList>
    </citation>
    <scope>NUCLEOTIDE SEQUENCE [LARGE SCALE GENOMIC DNA]</scope>
    <source>
        <strain evidence="6 7">Grell-BS-1999</strain>
    </source>
</reference>
<dbReference type="InParanoid" id="B3RNH0"/>
<evidence type="ECO:0000256" key="4">
    <source>
        <dbReference type="SAM" id="SignalP"/>
    </source>
</evidence>
<dbReference type="STRING" id="10228.B3RNH0"/>
<feature type="signal peptide" evidence="4">
    <location>
        <begin position="1"/>
        <end position="16"/>
    </location>
</feature>
<evidence type="ECO:0000313" key="7">
    <source>
        <dbReference type="Proteomes" id="UP000009022"/>
    </source>
</evidence>
<dbReference type="InterPro" id="IPR043504">
    <property type="entry name" value="Peptidase_S1_PA_chymotrypsin"/>
</dbReference>
<evidence type="ECO:0000256" key="2">
    <source>
        <dbReference type="ARBA" id="ARBA00023157"/>
    </source>
</evidence>
<accession>B3RNH0</accession>
<gene>
    <name evidence="6" type="ORF">TRIADDRAFT_63088</name>
</gene>
<dbReference type="OMA" id="ANARCKN"/>
<dbReference type="PANTHER" id="PTHR24276:SF94">
    <property type="entry name" value="AT20289P-RELATED"/>
    <property type="match status" value="1"/>
</dbReference>
<dbReference type="InterPro" id="IPR001314">
    <property type="entry name" value="Peptidase_S1A"/>
</dbReference>
<dbReference type="GeneID" id="6751071"/>